<accession>A0A1G6W6F0</accession>
<feature type="region of interest" description="Disordered" evidence="1">
    <location>
        <begin position="270"/>
        <end position="293"/>
    </location>
</feature>
<dbReference type="InterPro" id="IPR013783">
    <property type="entry name" value="Ig-like_fold"/>
</dbReference>
<dbReference type="EMBL" id="FNAB01000005">
    <property type="protein sequence ID" value="SDD61378.1"/>
    <property type="molecule type" value="Genomic_DNA"/>
</dbReference>
<dbReference type="GO" id="GO:0005975">
    <property type="term" value="P:carbohydrate metabolic process"/>
    <property type="evidence" value="ECO:0007669"/>
    <property type="project" value="UniProtKB-ARBA"/>
</dbReference>
<organism evidence="4 5">
    <name type="scientific">Rhodococcus tukisamuensis</name>
    <dbReference type="NCBI Taxonomy" id="168276"/>
    <lineage>
        <taxon>Bacteria</taxon>
        <taxon>Bacillati</taxon>
        <taxon>Actinomycetota</taxon>
        <taxon>Actinomycetes</taxon>
        <taxon>Mycobacteriales</taxon>
        <taxon>Nocardiaceae</taxon>
        <taxon>Rhodococcus</taxon>
    </lineage>
</organism>
<dbReference type="STRING" id="168276.SAMN05444580_105266"/>
<feature type="compositionally biased region" description="Gly residues" evidence="1">
    <location>
        <begin position="275"/>
        <end position="285"/>
    </location>
</feature>
<evidence type="ECO:0000256" key="1">
    <source>
        <dbReference type="SAM" id="MobiDB-lite"/>
    </source>
</evidence>
<feature type="signal peptide" evidence="2">
    <location>
        <begin position="1"/>
        <end position="33"/>
    </location>
</feature>
<dbReference type="Pfam" id="PF16640">
    <property type="entry name" value="Big_3_5"/>
    <property type="match status" value="1"/>
</dbReference>
<evidence type="ECO:0000313" key="5">
    <source>
        <dbReference type="Proteomes" id="UP000199417"/>
    </source>
</evidence>
<dbReference type="AlphaFoldDB" id="A0A1G6W6F0"/>
<feature type="chain" id="PRO_5011489174" evidence="2">
    <location>
        <begin position="34"/>
        <end position="293"/>
    </location>
</feature>
<dbReference type="RefSeq" id="WP_072842586.1">
    <property type="nucleotide sequence ID" value="NZ_FNAB01000005.1"/>
</dbReference>
<proteinExistence type="predicted"/>
<keyword evidence="5" id="KW-1185">Reference proteome</keyword>
<dbReference type="Gene3D" id="2.60.40.10">
    <property type="entry name" value="Immunoglobulins"/>
    <property type="match status" value="1"/>
</dbReference>
<evidence type="ECO:0000259" key="3">
    <source>
        <dbReference type="Pfam" id="PF16640"/>
    </source>
</evidence>
<dbReference type="Proteomes" id="UP000199417">
    <property type="component" value="Unassembled WGS sequence"/>
</dbReference>
<dbReference type="NCBIfam" id="TIGR01451">
    <property type="entry name" value="B_ant_repeat"/>
    <property type="match status" value="1"/>
</dbReference>
<name>A0A1G6W6F0_9NOCA</name>
<sequence length="293" mass="29283">MTRRATTRGVAATAATALAAGALALLGTGTAGAATATVTWDDYYSHFTRTVSNSTPAVGETITITTKFERTNGTEEHLYNIKDRHPACLTYVPGSAKMNNTPLNPQVDDGSDPSRDPLVSVDFGPNDWIVKNQPAFNPVLSISYTVGADCAQGAALATGMDYNGSLGFGGYYTQGPAVTVAKATSTTTLAPITGAAIGKTTILTANVTPANAGGTVTFKDGADVVGTAPVGADGTATAQWSPATAGTRTIIADYSGTATVTASSNQASVSVAPEGTGGGNDGAGSLGSLFGSS</sequence>
<keyword evidence="2" id="KW-0732">Signal</keyword>
<dbReference type="InterPro" id="IPR047589">
    <property type="entry name" value="DUF11_rpt"/>
</dbReference>
<reference evidence="4 5" key="1">
    <citation type="submission" date="2016-10" db="EMBL/GenBank/DDBJ databases">
        <authorList>
            <person name="de Groot N.N."/>
        </authorList>
    </citation>
    <scope>NUCLEOTIDE SEQUENCE [LARGE SCALE GENOMIC DNA]</scope>
    <source>
        <strain evidence="4 5">JCM 11308</strain>
    </source>
</reference>
<feature type="domain" description="Bacterial Ig-like" evidence="3">
    <location>
        <begin position="193"/>
        <end position="271"/>
    </location>
</feature>
<evidence type="ECO:0000313" key="4">
    <source>
        <dbReference type="EMBL" id="SDD61378.1"/>
    </source>
</evidence>
<evidence type="ECO:0000256" key="2">
    <source>
        <dbReference type="SAM" id="SignalP"/>
    </source>
</evidence>
<dbReference type="InterPro" id="IPR032109">
    <property type="entry name" value="Big_3_5"/>
</dbReference>
<gene>
    <name evidence="4" type="ORF">SAMN05444580_105266</name>
</gene>
<protein>
    <submittedName>
        <fullName evidence="4">Ig-like domain (Group 3)</fullName>
    </submittedName>
</protein>